<dbReference type="Pfam" id="PF17525">
    <property type="entry name" value="DUF5447"/>
    <property type="match status" value="1"/>
</dbReference>
<gene>
    <name evidence="1" type="ORF">FAS41_30380</name>
</gene>
<accession>A0A5R9QKV7</accession>
<name>A0A5R9QKV7_9PSED</name>
<dbReference type="EMBL" id="SWDV01000089">
    <property type="protein sequence ID" value="TLX69682.1"/>
    <property type="molecule type" value="Genomic_DNA"/>
</dbReference>
<dbReference type="AlphaFoldDB" id="A0A5R9QKV7"/>
<reference evidence="1 2" key="1">
    <citation type="submission" date="2019-04" db="EMBL/GenBank/DDBJ databases">
        <authorList>
            <person name="Li M."/>
        </authorList>
    </citation>
    <scope>NUCLEOTIDE SEQUENCE [LARGE SCALE GENOMIC DNA]</scope>
    <source>
        <strain evidence="1 2">LAM1902</strain>
    </source>
</reference>
<organism evidence="1 2">
    <name type="scientific">Pseudomonas nicosulfuronedens</name>
    <dbReference type="NCBI Taxonomy" id="2571105"/>
    <lineage>
        <taxon>Bacteria</taxon>
        <taxon>Pseudomonadati</taxon>
        <taxon>Pseudomonadota</taxon>
        <taxon>Gammaproteobacteria</taxon>
        <taxon>Pseudomonadales</taxon>
        <taxon>Pseudomonadaceae</taxon>
        <taxon>Pseudomonas</taxon>
    </lineage>
</organism>
<evidence type="ECO:0000313" key="2">
    <source>
        <dbReference type="Proteomes" id="UP000306635"/>
    </source>
</evidence>
<dbReference type="OrthoDB" id="6882688at2"/>
<sequence length="111" mass="12609">MNLLRAYQGKPHASDCDCSVCWSRRELAKPVVSQSTPCTECRPTRVFTVVTTMAKVAGVWRSIHSTYRVEPGFTCAKHMPALRPPKYWHVIYDSGRPTPFVPVREPFELEG</sequence>
<dbReference type="RefSeq" id="WP_138526971.1">
    <property type="nucleotide sequence ID" value="NZ_SWDV01000089.1"/>
</dbReference>
<evidence type="ECO:0000313" key="1">
    <source>
        <dbReference type="EMBL" id="TLX69682.1"/>
    </source>
</evidence>
<comment type="caution">
    <text evidence="1">The sequence shown here is derived from an EMBL/GenBank/DDBJ whole genome shotgun (WGS) entry which is preliminary data.</text>
</comment>
<keyword evidence="2" id="KW-1185">Reference proteome</keyword>
<protein>
    <submittedName>
        <fullName evidence="1">Uncharacterized protein</fullName>
    </submittedName>
</protein>
<proteinExistence type="predicted"/>
<dbReference type="Proteomes" id="UP000306635">
    <property type="component" value="Unassembled WGS sequence"/>
</dbReference>
<dbReference type="InterPro" id="IPR035229">
    <property type="entry name" value="PflM"/>
</dbReference>